<dbReference type="RefSeq" id="WP_091698056.1">
    <property type="nucleotide sequence ID" value="NZ_FPBF01000010.1"/>
</dbReference>
<dbReference type="STRING" id="305507.SAMN04489724_0053"/>
<protein>
    <submittedName>
        <fullName evidence="3">Peptidase family S41</fullName>
    </submittedName>
</protein>
<dbReference type="Pfam" id="PF03572">
    <property type="entry name" value="Peptidase_S41"/>
    <property type="match status" value="1"/>
</dbReference>
<dbReference type="Gene3D" id="3.90.226.10">
    <property type="entry name" value="2-enoyl-CoA Hydratase, Chain A, domain 1"/>
    <property type="match status" value="1"/>
</dbReference>
<keyword evidence="4" id="KW-1185">Reference proteome</keyword>
<feature type="signal peptide" evidence="1">
    <location>
        <begin position="1"/>
        <end position="25"/>
    </location>
</feature>
<dbReference type="GO" id="GO:0006508">
    <property type="term" value="P:proteolysis"/>
    <property type="evidence" value="ECO:0007669"/>
    <property type="project" value="InterPro"/>
</dbReference>
<dbReference type="SMART" id="SM00245">
    <property type="entry name" value="TSPc"/>
    <property type="match status" value="1"/>
</dbReference>
<dbReference type="InterPro" id="IPR005151">
    <property type="entry name" value="Tail-specific_protease"/>
</dbReference>
<name>A0A1I7E4K8_9BACT</name>
<evidence type="ECO:0000313" key="4">
    <source>
        <dbReference type="Proteomes" id="UP000199673"/>
    </source>
</evidence>
<feature type="domain" description="Tail specific protease" evidence="2">
    <location>
        <begin position="219"/>
        <end position="482"/>
    </location>
</feature>
<dbReference type="GO" id="GO:0008236">
    <property type="term" value="F:serine-type peptidase activity"/>
    <property type="evidence" value="ECO:0007669"/>
    <property type="project" value="InterPro"/>
</dbReference>
<keyword evidence="1" id="KW-0732">Signal</keyword>
<evidence type="ECO:0000313" key="3">
    <source>
        <dbReference type="EMBL" id="SFU18878.1"/>
    </source>
</evidence>
<gene>
    <name evidence="3" type="ORF">SAMN04489724_0053</name>
</gene>
<dbReference type="InterPro" id="IPR029045">
    <property type="entry name" value="ClpP/crotonase-like_dom_sf"/>
</dbReference>
<evidence type="ECO:0000256" key="1">
    <source>
        <dbReference type="SAM" id="SignalP"/>
    </source>
</evidence>
<dbReference type="EMBL" id="FPBF01000010">
    <property type="protein sequence ID" value="SFU18878.1"/>
    <property type="molecule type" value="Genomic_DNA"/>
</dbReference>
<dbReference type="GO" id="GO:0004175">
    <property type="term" value="F:endopeptidase activity"/>
    <property type="evidence" value="ECO:0007669"/>
    <property type="project" value="TreeGrafter"/>
</dbReference>
<feature type="chain" id="PRO_5011768548" evidence="1">
    <location>
        <begin position="26"/>
        <end position="509"/>
    </location>
</feature>
<dbReference type="AlphaFoldDB" id="A0A1I7E4K8"/>
<accession>A0A1I7E4K8</accession>
<sequence length="509" mass="59000">MQRKKVKKLFLLLPFSLLILFTASAQSKKEYLTIKEIKKDLEFVDGILEDMSSYQGLNGYEYRKYFEYYLALSNQKTKISRYEFGVFLSQTIGKIGDRHAFIDGYESRDSLFLPMAFAPYQKRVLAITFDEDKQTYAYYDPEFPYLTSIHNLSVDDILSQALPGDILAPKNSYNTRAIRELRDIDKVFALLKEDLPNPLPITLSNDSGKVKTISINLVPKSERPKIWDERFQIENFFLTEEESNDPAVIEQFFTQEEQIAYIRLVGMVDKQDSPGFFEFLNEFMIKAKTSKSMIIDVRDNGGGTRDLIQELAGYFIHPDSFYVVNATKQRGELPLSDEMEEELNYRYLFSYENLDAKEQQVVDEFSEHFTPMYQLDSEKYSDYFYYILNGGKLTPGKYHYNKPIYILCNERTFSAASILVSVFKGLPNIKIVGANTDGSSGNSERFELPHSKFRGKISTMVSYQKNGNLLDGMGTAPDIPIERNLDQIFLTEDYQLTRLEEMIRSKWQD</sequence>
<dbReference type="PANTHER" id="PTHR32060:SF22">
    <property type="entry name" value="CARBOXYL-TERMINAL-PROCESSING PEPTIDASE 3, CHLOROPLASTIC"/>
    <property type="match status" value="1"/>
</dbReference>
<dbReference type="SUPFAM" id="SSF52096">
    <property type="entry name" value="ClpP/crotonase"/>
    <property type="match status" value="1"/>
</dbReference>
<dbReference type="PANTHER" id="PTHR32060">
    <property type="entry name" value="TAIL-SPECIFIC PROTEASE"/>
    <property type="match status" value="1"/>
</dbReference>
<proteinExistence type="predicted"/>
<reference evidence="4" key="1">
    <citation type="submission" date="2016-10" db="EMBL/GenBank/DDBJ databases">
        <authorList>
            <person name="Varghese N."/>
            <person name="Submissions S."/>
        </authorList>
    </citation>
    <scope>NUCLEOTIDE SEQUENCE [LARGE SCALE GENOMIC DNA]</scope>
    <source>
        <strain evidence="4">DSM 23445</strain>
    </source>
</reference>
<organism evidence="3 4">
    <name type="scientific">Algoriphagus locisalis</name>
    <dbReference type="NCBI Taxonomy" id="305507"/>
    <lineage>
        <taxon>Bacteria</taxon>
        <taxon>Pseudomonadati</taxon>
        <taxon>Bacteroidota</taxon>
        <taxon>Cytophagia</taxon>
        <taxon>Cytophagales</taxon>
        <taxon>Cyclobacteriaceae</taxon>
        <taxon>Algoriphagus</taxon>
    </lineage>
</organism>
<dbReference type="OrthoDB" id="6397760at2"/>
<evidence type="ECO:0000259" key="2">
    <source>
        <dbReference type="SMART" id="SM00245"/>
    </source>
</evidence>
<dbReference type="Proteomes" id="UP000199673">
    <property type="component" value="Unassembled WGS sequence"/>
</dbReference>